<evidence type="ECO:0000313" key="3">
    <source>
        <dbReference type="EMBL" id="NGP88707.1"/>
    </source>
</evidence>
<dbReference type="EMBL" id="JAALLS010000011">
    <property type="protein sequence ID" value="NGP88707.1"/>
    <property type="molecule type" value="Genomic_DNA"/>
</dbReference>
<accession>A0A6M1T3Q4</accession>
<dbReference type="PANTHER" id="PTHR34477:SF1">
    <property type="entry name" value="UPF0213 PROTEIN YHBQ"/>
    <property type="match status" value="1"/>
</dbReference>
<protein>
    <submittedName>
        <fullName evidence="3">GIY-YIG nuclease family protein</fullName>
    </submittedName>
</protein>
<dbReference type="InterPro" id="IPR035901">
    <property type="entry name" value="GIY-YIG_endonuc_sf"/>
</dbReference>
<evidence type="ECO:0000313" key="4">
    <source>
        <dbReference type="Proteomes" id="UP000479132"/>
    </source>
</evidence>
<dbReference type="SUPFAM" id="SSF82771">
    <property type="entry name" value="GIY-YIG endonuclease"/>
    <property type="match status" value="1"/>
</dbReference>
<dbReference type="PROSITE" id="PS50164">
    <property type="entry name" value="GIY_YIG"/>
    <property type="match status" value="1"/>
</dbReference>
<gene>
    <name evidence="3" type="ORF">G3569_10095</name>
</gene>
<dbReference type="InterPro" id="IPR000305">
    <property type="entry name" value="GIY-YIG_endonuc"/>
</dbReference>
<proteinExistence type="inferred from homology"/>
<evidence type="ECO:0000259" key="2">
    <source>
        <dbReference type="PROSITE" id="PS50164"/>
    </source>
</evidence>
<dbReference type="Gene3D" id="3.40.1440.10">
    <property type="entry name" value="GIY-YIG endonuclease"/>
    <property type="match status" value="1"/>
</dbReference>
<reference evidence="3 4" key="1">
    <citation type="submission" date="2020-02" db="EMBL/GenBank/DDBJ databases">
        <title>Aliifodinibius halophilus 2W32, complete genome.</title>
        <authorList>
            <person name="Li Y."/>
            <person name="Wu S."/>
        </authorList>
    </citation>
    <scope>NUCLEOTIDE SEQUENCE [LARGE SCALE GENOMIC DNA]</scope>
    <source>
        <strain evidence="3 4">2W32</strain>
    </source>
</reference>
<dbReference type="RefSeq" id="WP_165268702.1">
    <property type="nucleotide sequence ID" value="NZ_JAALLS010000011.1"/>
</dbReference>
<sequence>MNPWFVYIIRCTNGNLYTGSTNHLIRRWHKHKEGKGAKYLRSNEPKTVVYVEKHSNRSEACKREYEIKQFAKEKKEALVGALMEVN</sequence>
<dbReference type="AlphaFoldDB" id="A0A6M1T3Q4"/>
<evidence type="ECO:0000256" key="1">
    <source>
        <dbReference type="ARBA" id="ARBA00007435"/>
    </source>
</evidence>
<dbReference type="Proteomes" id="UP000479132">
    <property type="component" value="Unassembled WGS sequence"/>
</dbReference>
<feature type="domain" description="GIY-YIG" evidence="2">
    <location>
        <begin position="2"/>
        <end position="77"/>
    </location>
</feature>
<comment type="similarity">
    <text evidence="1">Belongs to the UPF0213 family.</text>
</comment>
<dbReference type="Pfam" id="PF01541">
    <property type="entry name" value="GIY-YIG"/>
    <property type="match status" value="1"/>
</dbReference>
<dbReference type="CDD" id="cd10456">
    <property type="entry name" value="GIY-YIG_UPF0213"/>
    <property type="match status" value="1"/>
</dbReference>
<keyword evidence="4" id="KW-1185">Reference proteome</keyword>
<organism evidence="3 4">
    <name type="scientific">Fodinibius halophilus</name>
    <dbReference type="NCBI Taxonomy" id="1736908"/>
    <lineage>
        <taxon>Bacteria</taxon>
        <taxon>Pseudomonadati</taxon>
        <taxon>Balneolota</taxon>
        <taxon>Balneolia</taxon>
        <taxon>Balneolales</taxon>
        <taxon>Balneolaceae</taxon>
        <taxon>Fodinibius</taxon>
    </lineage>
</organism>
<dbReference type="PANTHER" id="PTHR34477">
    <property type="entry name" value="UPF0213 PROTEIN YHBQ"/>
    <property type="match status" value="1"/>
</dbReference>
<comment type="caution">
    <text evidence="3">The sequence shown here is derived from an EMBL/GenBank/DDBJ whole genome shotgun (WGS) entry which is preliminary data.</text>
</comment>
<dbReference type="InterPro" id="IPR050190">
    <property type="entry name" value="UPF0213_domain"/>
</dbReference>
<name>A0A6M1T3Q4_9BACT</name>